<keyword evidence="5 14" id="KW-0812">Transmembrane</keyword>
<dbReference type="GO" id="GO:1902181">
    <property type="term" value="P:verruculogen biosynthetic process"/>
    <property type="evidence" value="ECO:0007669"/>
    <property type="project" value="UniProtKB-ARBA"/>
</dbReference>
<dbReference type="InterPro" id="IPR036396">
    <property type="entry name" value="Cyt_P450_sf"/>
</dbReference>
<evidence type="ECO:0000313" key="15">
    <source>
        <dbReference type="EMBL" id="RPA75267.1"/>
    </source>
</evidence>
<dbReference type="OrthoDB" id="1470350at2759"/>
<name>A0A3N4HPN4_ASCIM</name>
<organism evidence="15 16">
    <name type="scientific">Ascobolus immersus RN42</name>
    <dbReference type="NCBI Taxonomy" id="1160509"/>
    <lineage>
        <taxon>Eukaryota</taxon>
        <taxon>Fungi</taxon>
        <taxon>Dikarya</taxon>
        <taxon>Ascomycota</taxon>
        <taxon>Pezizomycotina</taxon>
        <taxon>Pezizomycetes</taxon>
        <taxon>Pezizales</taxon>
        <taxon>Ascobolaceae</taxon>
        <taxon>Ascobolus</taxon>
    </lineage>
</organism>
<evidence type="ECO:0000256" key="12">
    <source>
        <dbReference type="PIRSR" id="PIRSR602401-1"/>
    </source>
</evidence>
<dbReference type="GO" id="GO:0016705">
    <property type="term" value="F:oxidoreductase activity, acting on paired donors, with incorporation or reduction of molecular oxygen"/>
    <property type="evidence" value="ECO:0007669"/>
    <property type="project" value="InterPro"/>
</dbReference>
<dbReference type="PROSITE" id="PS00086">
    <property type="entry name" value="CYTOCHROME_P450"/>
    <property type="match status" value="1"/>
</dbReference>
<keyword evidence="8 13" id="KW-0560">Oxidoreductase</keyword>
<evidence type="ECO:0000256" key="3">
    <source>
        <dbReference type="ARBA" id="ARBA00010617"/>
    </source>
</evidence>
<keyword evidence="9 12" id="KW-0408">Iron</keyword>
<protein>
    <submittedName>
        <fullName evidence="15">Cytochrome P450</fullName>
    </submittedName>
</protein>
<evidence type="ECO:0000256" key="13">
    <source>
        <dbReference type="RuleBase" id="RU000461"/>
    </source>
</evidence>
<feature type="transmembrane region" description="Helical" evidence="14">
    <location>
        <begin position="20"/>
        <end position="41"/>
    </location>
</feature>
<comment type="cofactor">
    <cofactor evidence="1 12">
        <name>heme</name>
        <dbReference type="ChEBI" id="CHEBI:30413"/>
    </cofactor>
</comment>
<keyword evidence="6 12" id="KW-0479">Metal-binding</keyword>
<dbReference type="GO" id="GO:0005506">
    <property type="term" value="F:iron ion binding"/>
    <property type="evidence" value="ECO:0007669"/>
    <property type="project" value="InterPro"/>
</dbReference>
<evidence type="ECO:0000256" key="7">
    <source>
        <dbReference type="ARBA" id="ARBA00022989"/>
    </source>
</evidence>
<dbReference type="PANTHER" id="PTHR24305">
    <property type="entry name" value="CYTOCHROME P450"/>
    <property type="match status" value="1"/>
</dbReference>
<dbReference type="CDD" id="cd11061">
    <property type="entry name" value="CYP67-like"/>
    <property type="match status" value="1"/>
</dbReference>
<comment type="subcellular location">
    <subcellularLocation>
        <location evidence="2">Membrane</location>
    </subcellularLocation>
</comment>
<dbReference type="PRINTS" id="PR00463">
    <property type="entry name" value="EP450I"/>
</dbReference>
<evidence type="ECO:0000313" key="16">
    <source>
        <dbReference type="Proteomes" id="UP000275078"/>
    </source>
</evidence>
<reference evidence="15 16" key="1">
    <citation type="journal article" date="2018" name="Nat. Ecol. Evol.">
        <title>Pezizomycetes genomes reveal the molecular basis of ectomycorrhizal truffle lifestyle.</title>
        <authorList>
            <person name="Murat C."/>
            <person name="Payen T."/>
            <person name="Noel B."/>
            <person name="Kuo A."/>
            <person name="Morin E."/>
            <person name="Chen J."/>
            <person name="Kohler A."/>
            <person name="Krizsan K."/>
            <person name="Balestrini R."/>
            <person name="Da Silva C."/>
            <person name="Montanini B."/>
            <person name="Hainaut M."/>
            <person name="Levati E."/>
            <person name="Barry K.W."/>
            <person name="Belfiori B."/>
            <person name="Cichocki N."/>
            <person name="Clum A."/>
            <person name="Dockter R.B."/>
            <person name="Fauchery L."/>
            <person name="Guy J."/>
            <person name="Iotti M."/>
            <person name="Le Tacon F."/>
            <person name="Lindquist E.A."/>
            <person name="Lipzen A."/>
            <person name="Malagnac F."/>
            <person name="Mello A."/>
            <person name="Molinier V."/>
            <person name="Miyauchi S."/>
            <person name="Poulain J."/>
            <person name="Riccioni C."/>
            <person name="Rubini A."/>
            <person name="Sitrit Y."/>
            <person name="Splivallo R."/>
            <person name="Traeger S."/>
            <person name="Wang M."/>
            <person name="Zifcakova L."/>
            <person name="Wipf D."/>
            <person name="Zambonelli A."/>
            <person name="Paolocci F."/>
            <person name="Nowrousian M."/>
            <person name="Ottonello S."/>
            <person name="Baldrian P."/>
            <person name="Spatafora J.W."/>
            <person name="Henrissat B."/>
            <person name="Nagy L.G."/>
            <person name="Aury J.M."/>
            <person name="Wincker P."/>
            <person name="Grigoriev I.V."/>
            <person name="Bonfante P."/>
            <person name="Martin F.M."/>
        </authorList>
    </citation>
    <scope>NUCLEOTIDE SEQUENCE [LARGE SCALE GENOMIC DNA]</scope>
    <source>
        <strain evidence="15 16">RN42</strain>
    </source>
</reference>
<evidence type="ECO:0000256" key="5">
    <source>
        <dbReference type="ARBA" id="ARBA00022692"/>
    </source>
</evidence>
<dbReference type="EMBL" id="ML119768">
    <property type="protein sequence ID" value="RPA75267.1"/>
    <property type="molecule type" value="Genomic_DNA"/>
</dbReference>
<keyword evidence="11 14" id="KW-0472">Membrane</keyword>
<dbReference type="InterPro" id="IPR017972">
    <property type="entry name" value="Cyt_P450_CS"/>
</dbReference>
<evidence type="ECO:0000256" key="9">
    <source>
        <dbReference type="ARBA" id="ARBA00023004"/>
    </source>
</evidence>
<accession>A0A3N4HPN4</accession>
<evidence type="ECO:0000256" key="6">
    <source>
        <dbReference type="ARBA" id="ARBA00022723"/>
    </source>
</evidence>
<dbReference type="FunFam" id="1.10.630.10:FF:000063">
    <property type="entry name" value="Cytochrome P450 monooxygenase"/>
    <property type="match status" value="1"/>
</dbReference>
<feature type="binding site" description="axial binding residue" evidence="12">
    <location>
        <position position="461"/>
    </location>
    <ligand>
        <name>heme</name>
        <dbReference type="ChEBI" id="CHEBI:30413"/>
    </ligand>
    <ligandPart>
        <name>Fe</name>
        <dbReference type="ChEBI" id="CHEBI:18248"/>
    </ligandPart>
</feature>
<gene>
    <name evidence="15" type="ORF">BJ508DRAFT_230281</name>
</gene>
<dbReference type="AlphaFoldDB" id="A0A3N4HPN4"/>
<dbReference type="STRING" id="1160509.A0A3N4HPN4"/>
<keyword evidence="16" id="KW-1185">Reference proteome</keyword>
<evidence type="ECO:0000256" key="10">
    <source>
        <dbReference type="ARBA" id="ARBA00023033"/>
    </source>
</evidence>
<evidence type="ECO:0000256" key="4">
    <source>
        <dbReference type="ARBA" id="ARBA00022617"/>
    </source>
</evidence>
<keyword evidence="7 14" id="KW-1133">Transmembrane helix</keyword>
<dbReference type="Pfam" id="PF00067">
    <property type="entry name" value="p450"/>
    <property type="match status" value="1"/>
</dbReference>
<dbReference type="PRINTS" id="PR00385">
    <property type="entry name" value="P450"/>
</dbReference>
<sequence length="534" mass="60006">MLTLPANFYVPLAIPSAGSIANFFLLLVTGLLSYVAVVAFYRIYLHPLSSIPGPTLAKVTSLYTTYYAYRGDRFLNFYRLHKKYGPVVRFGPHHVSFNSATAMQQIYGHGSGGRHFRKSDFYKAFPAVKGVHNTHNSIDKLEHGRKRRVLAHAFGEKALNAMEIDGVLTHVREFLGIVDKSVDEKRAVDIGEASNWLSFDVMGELCFGKSFGMLVGEGQRFVSKMIEMAATNHYICGNFLIFHTMKLSKFLFPEIAKTRWRFILHSRECANERMKLHEAGLDADKRDFFHYLLNAEDSETGSKFSKLELWGEANVLMIAGSDTTATALSATLFYLVKHPEILDELRKELRAKFSDIEDIAMAKGPALGQCQLLQACIKEAMRLAPPVPGVLPRECVSDNVKIDGISIPQGTVVGVPTWTIHHNPQYFPDPFTFNPYRWLSTDKSLCDQNAYAPFSIGSRACIGREMAMGELRVTIGRLVFGWDFKEVPTEGKGELWHRGFKGGEGNEPEFRLVDGFTSRKEGPVLRFERLLPVA</sequence>
<dbReference type="GO" id="GO:0004497">
    <property type="term" value="F:monooxygenase activity"/>
    <property type="evidence" value="ECO:0007669"/>
    <property type="project" value="UniProtKB-KW"/>
</dbReference>
<dbReference type="InterPro" id="IPR050121">
    <property type="entry name" value="Cytochrome_P450_monoxygenase"/>
</dbReference>
<comment type="similarity">
    <text evidence="3 13">Belongs to the cytochrome P450 family.</text>
</comment>
<dbReference type="InterPro" id="IPR002401">
    <property type="entry name" value="Cyt_P450_E_grp-I"/>
</dbReference>
<dbReference type="SUPFAM" id="SSF48264">
    <property type="entry name" value="Cytochrome P450"/>
    <property type="match status" value="1"/>
</dbReference>
<dbReference type="PANTHER" id="PTHR24305:SF237">
    <property type="entry name" value="CYTOCHROME P450 MONOOXYGENASE ATNE-RELATED"/>
    <property type="match status" value="1"/>
</dbReference>
<evidence type="ECO:0000256" key="2">
    <source>
        <dbReference type="ARBA" id="ARBA00004370"/>
    </source>
</evidence>
<dbReference type="GO" id="GO:0016020">
    <property type="term" value="C:membrane"/>
    <property type="evidence" value="ECO:0007669"/>
    <property type="project" value="UniProtKB-SubCell"/>
</dbReference>
<keyword evidence="4 12" id="KW-0349">Heme</keyword>
<dbReference type="Proteomes" id="UP000275078">
    <property type="component" value="Unassembled WGS sequence"/>
</dbReference>
<keyword evidence="10 13" id="KW-0503">Monooxygenase</keyword>
<evidence type="ECO:0000256" key="14">
    <source>
        <dbReference type="SAM" id="Phobius"/>
    </source>
</evidence>
<dbReference type="GO" id="GO:0020037">
    <property type="term" value="F:heme binding"/>
    <property type="evidence" value="ECO:0007669"/>
    <property type="project" value="InterPro"/>
</dbReference>
<dbReference type="InterPro" id="IPR001128">
    <property type="entry name" value="Cyt_P450"/>
</dbReference>
<evidence type="ECO:0000256" key="1">
    <source>
        <dbReference type="ARBA" id="ARBA00001971"/>
    </source>
</evidence>
<dbReference type="Gene3D" id="1.10.630.10">
    <property type="entry name" value="Cytochrome P450"/>
    <property type="match status" value="1"/>
</dbReference>
<evidence type="ECO:0000256" key="11">
    <source>
        <dbReference type="ARBA" id="ARBA00023136"/>
    </source>
</evidence>
<proteinExistence type="inferred from homology"/>
<evidence type="ECO:0000256" key="8">
    <source>
        <dbReference type="ARBA" id="ARBA00023002"/>
    </source>
</evidence>